<accession>A0A7J0GJD5</accession>
<dbReference type="AlphaFoldDB" id="A0A7J0GJD5"/>
<organism evidence="1 2">
    <name type="scientific">Actinidia rufa</name>
    <dbReference type="NCBI Taxonomy" id="165716"/>
    <lineage>
        <taxon>Eukaryota</taxon>
        <taxon>Viridiplantae</taxon>
        <taxon>Streptophyta</taxon>
        <taxon>Embryophyta</taxon>
        <taxon>Tracheophyta</taxon>
        <taxon>Spermatophyta</taxon>
        <taxon>Magnoliopsida</taxon>
        <taxon>eudicotyledons</taxon>
        <taxon>Gunneridae</taxon>
        <taxon>Pentapetalae</taxon>
        <taxon>asterids</taxon>
        <taxon>Ericales</taxon>
        <taxon>Actinidiaceae</taxon>
        <taxon>Actinidia</taxon>
    </lineage>
</organism>
<gene>
    <name evidence="1" type="ORF">Acr_22g0002490</name>
</gene>
<proteinExistence type="predicted"/>
<sequence length="58" mass="6487">MPFFPIVLPNFNKKEYFMQPAEDDEAPTNELQDDTNVQVDVAAEKETEKEAANPSGVS</sequence>
<keyword evidence="2" id="KW-1185">Reference proteome</keyword>
<evidence type="ECO:0000313" key="2">
    <source>
        <dbReference type="Proteomes" id="UP000585474"/>
    </source>
</evidence>
<comment type="caution">
    <text evidence="1">The sequence shown here is derived from an EMBL/GenBank/DDBJ whole genome shotgun (WGS) entry which is preliminary data.</text>
</comment>
<dbReference type="EMBL" id="BJWL01000022">
    <property type="protein sequence ID" value="GFZ10851.1"/>
    <property type="molecule type" value="Genomic_DNA"/>
</dbReference>
<dbReference type="Proteomes" id="UP000585474">
    <property type="component" value="Unassembled WGS sequence"/>
</dbReference>
<name>A0A7J0GJD5_9ERIC</name>
<reference evidence="1 2" key="1">
    <citation type="submission" date="2019-07" db="EMBL/GenBank/DDBJ databases">
        <title>De Novo Assembly of kiwifruit Actinidia rufa.</title>
        <authorList>
            <person name="Sugita-Konishi S."/>
            <person name="Sato K."/>
            <person name="Mori E."/>
            <person name="Abe Y."/>
            <person name="Kisaki G."/>
            <person name="Hamano K."/>
            <person name="Suezawa K."/>
            <person name="Otani M."/>
            <person name="Fukuda T."/>
            <person name="Manabe T."/>
            <person name="Gomi K."/>
            <person name="Tabuchi M."/>
            <person name="Akimitsu K."/>
            <person name="Kataoka I."/>
        </authorList>
    </citation>
    <scope>NUCLEOTIDE SEQUENCE [LARGE SCALE GENOMIC DNA]</scope>
    <source>
        <strain evidence="2">cv. Fuchu</strain>
    </source>
</reference>
<protein>
    <submittedName>
        <fullName evidence="1">Uncharacterized protein</fullName>
    </submittedName>
</protein>
<evidence type="ECO:0000313" key="1">
    <source>
        <dbReference type="EMBL" id="GFZ10851.1"/>
    </source>
</evidence>